<dbReference type="EMBL" id="BAAAMJ010000070">
    <property type="protein sequence ID" value="GAA1932686.1"/>
    <property type="molecule type" value="Genomic_DNA"/>
</dbReference>
<evidence type="ECO:0000313" key="2">
    <source>
        <dbReference type="EMBL" id="GAA1932686.1"/>
    </source>
</evidence>
<name>A0ABN2PUP5_9ACTN</name>
<comment type="caution">
    <text evidence="2">The sequence shown here is derived from an EMBL/GenBank/DDBJ whole genome shotgun (WGS) entry which is preliminary data.</text>
</comment>
<reference evidence="2 3" key="1">
    <citation type="journal article" date="2019" name="Int. J. Syst. Evol. Microbiol.">
        <title>The Global Catalogue of Microorganisms (GCM) 10K type strain sequencing project: providing services to taxonomists for standard genome sequencing and annotation.</title>
        <authorList>
            <consortium name="The Broad Institute Genomics Platform"/>
            <consortium name="The Broad Institute Genome Sequencing Center for Infectious Disease"/>
            <person name="Wu L."/>
            <person name="Ma J."/>
        </authorList>
    </citation>
    <scope>NUCLEOTIDE SEQUENCE [LARGE SCALE GENOMIC DNA]</scope>
    <source>
        <strain evidence="2 3">JCM 13581</strain>
    </source>
</reference>
<protein>
    <recommendedName>
        <fullName evidence="1">DUF397 domain-containing protein</fullName>
    </recommendedName>
</protein>
<dbReference type="Proteomes" id="UP001501303">
    <property type="component" value="Unassembled WGS sequence"/>
</dbReference>
<dbReference type="Pfam" id="PF04149">
    <property type="entry name" value="DUF397"/>
    <property type="match status" value="1"/>
</dbReference>
<feature type="domain" description="DUF397" evidence="1">
    <location>
        <begin position="14"/>
        <end position="65"/>
    </location>
</feature>
<evidence type="ECO:0000259" key="1">
    <source>
        <dbReference type="Pfam" id="PF04149"/>
    </source>
</evidence>
<proteinExistence type="predicted"/>
<dbReference type="InterPro" id="IPR007278">
    <property type="entry name" value="DUF397"/>
</dbReference>
<accession>A0ABN2PUP5</accession>
<keyword evidence="3" id="KW-1185">Reference proteome</keyword>
<gene>
    <name evidence="2" type="ORF">GCM10009716_44810</name>
</gene>
<evidence type="ECO:0000313" key="3">
    <source>
        <dbReference type="Proteomes" id="UP001501303"/>
    </source>
</evidence>
<sequence length="89" mass="9818">MDTAMPEINTEGLDWIRAEVEDGSDEHCFEVAAGEGDLIHIRQTDEPDKIVTTTRAKWDAFVLGVQNNEFDHFVEDVPPPPAAAGRPGQ</sequence>
<organism evidence="2 3">
    <name type="scientific">Streptomyces sodiiphilus</name>
    <dbReference type="NCBI Taxonomy" id="226217"/>
    <lineage>
        <taxon>Bacteria</taxon>
        <taxon>Bacillati</taxon>
        <taxon>Actinomycetota</taxon>
        <taxon>Actinomycetes</taxon>
        <taxon>Kitasatosporales</taxon>
        <taxon>Streptomycetaceae</taxon>
        <taxon>Streptomyces</taxon>
    </lineage>
</organism>